<gene>
    <name evidence="5" type="ORF">SAMN04489742_1048</name>
</gene>
<dbReference type="InterPro" id="IPR050807">
    <property type="entry name" value="TransReg_Diox_bact_type"/>
</dbReference>
<dbReference type="PANTHER" id="PTHR46797:SF23">
    <property type="entry name" value="HTH-TYPE TRANSCRIPTIONAL REGULATOR SUTR"/>
    <property type="match status" value="1"/>
</dbReference>
<evidence type="ECO:0000256" key="3">
    <source>
        <dbReference type="ARBA" id="ARBA00023163"/>
    </source>
</evidence>
<dbReference type="InterPro" id="IPR001387">
    <property type="entry name" value="Cro/C1-type_HTH"/>
</dbReference>
<dbReference type="SMART" id="SM00530">
    <property type="entry name" value="HTH_XRE"/>
    <property type="match status" value="1"/>
</dbReference>
<evidence type="ECO:0000256" key="1">
    <source>
        <dbReference type="ARBA" id="ARBA00023015"/>
    </source>
</evidence>
<evidence type="ECO:0000259" key="4">
    <source>
        <dbReference type="PROSITE" id="PS50943"/>
    </source>
</evidence>
<evidence type="ECO:0000256" key="2">
    <source>
        <dbReference type="ARBA" id="ARBA00023125"/>
    </source>
</evidence>
<proteinExistence type="predicted"/>
<reference evidence="5 6" key="1">
    <citation type="submission" date="2016-10" db="EMBL/GenBank/DDBJ databases">
        <authorList>
            <person name="de Groot N.N."/>
        </authorList>
    </citation>
    <scope>NUCLEOTIDE SEQUENCE [LARGE SCALE GENOMIC DNA]</scope>
    <source>
        <strain evidence="5 6">DSM 20117</strain>
    </source>
</reference>
<dbReference type="PROSITE" id="PS50943">
    <property type="entry name" value="HTH_CROC1"/>
    <property type="match status" value="1"/>
</dbReference>
<dbReference type="Pfam" id="PF01381">
    <property type="entry name" value="HTH_3"/>
    <property type="match status" value="1"/>
</dbReference>
<feature type="domain" description="HTH cro/C1-type" evidence="4">
    <location>
        <begin position="23"/>
        <end position="77"/>
    </location>
</feature>
<dbReference type="SUPFAM" id="SSF47413">
    <property type="entry name" value="lambda repressor-like DNA-binding domains"/>
    <property type="match status" value="1"/>
</dbReference>
<dbReference type="InterPro" id="IPR010982">
    <property type="entry name" value="Lambda_DNA-bd_dom_sf"/>
</dbReference>
<accession>A0A1H1AR03</accession>
<evidence type="ECO:0000313" key="5">
    <source>
        <dbReference type="EMBL" id="SDQ42089.1"/>
    </source>
</evidence>
<dbReference type="STRING" id="37928.SAMN04489742_1048"/>
<dbReference type="EMBL" id="FNKH01000002">
    <property type="protein sequence ID" value="SDQ42089.1"/>
    <property type="molecule type" value="Genomic_DNA"/>
</dbReference>
<keyword evidence="2 5" id="KW-0238">DNA-binding</keyword>
<dbReference type="GO" id="GO:0003700">
    <property type="term" value="F:DNA-binding transcription factor activity"/>
    <property type="evidence" value="ECO:0007669"/>
    <property type="project" value="TreeGrafter"/>
</dbReference>
<dbReference type="PANTHER" id="PTHR46797">
    <property type="entry name" value="HTH-TYPE TRANSCRIPTIONAL REGULATOR"/>
    <property type="match status" value="1"/>
</dbReference>
<dbReference type="Proteomes" id="UP000181917">
    <property type="component" value="Unassembled WGS sequence"/>
</dbReference>
<dbReference type="RefSeq" id="WP_211482279.1">
    <property type="nucleotide sequence ID" value="NZ_CP018863.1"/>
</dbReference>
<dbReference type="CDD" id="cd00093">
    <property type="entry name" value="HTH_XRE"/>
    <property type="match status" value="1"/>
</dbReference>
<keyword evidence="3" id="KW-0804">Transcription</keyword>
<dbReference type="Gene3D" id="1.10.260.40">
    <property type="entry name" value="lambda repressor-like DNA-binding domains"/>
    <property type="match status" value="1"/>
</dbReference>
<evidence type="ECO:0000313" key="6">
    <source>
        <dbReference type="Proteomes" id="UP000181917"/>
    </source>
</evidence>
<dbReference type="GO" id="GO:0005829">
    <property type="term" value="C:cytosol"/>
    <property type="evidence" value="ECO:0007669"/>
    <property type="project" value="TreeGrafter"/>
</dbReference>
<dbReference type="GO" id="GO:0003677">
    <property type="term" value="F:DNA binding"/>
    <property type="evidence" value="ECO:0007669"/>
    <property type="project" value="UniProtKB-KW"/>
</dbReference>
<sequence>MPINNSTHIANYDSALRALGDNLKRIRRQFSISQEQLAERCGLHRTYVGAVERGERNPSLTSLLRLSHGLGIPLSELVYGVDQ</sequence>
<organism evidence="5 6">
    <name type="scientific">Crystallibacter crystallopoietes</name>
    <dbReference type="NCBI Taxonomy" id="37928"/>
    <lineage>
        <taxon>Bacteria</taxon>
        <taxon>Bacillati</taxon>
        <taxon>Actinomycetota</taxon>
        <taxon>Actinomycetes</taxon>
        <taxon>Micrococcales</taxon>
        <taxon>Micrococcaceae</taxon>
        <taxon>Crystallibacter</taxon>
    </lineage>
</organism>
<keyword evidence="6" id="KW-1185">Reference proteome</keyword>
<name>A0A1H1AR03_9MICC</name>
<keyword evidence="1" id="KW-0805">Transcription regulation</keyword>
<dbReference type="AlphaFoldDB" id="A0A1H1AR03"/>
<protein>
    <submittedName>
        <fullName evidence="5">DNA-binding transcriptional regulator, XRE-family HTH domain</fullName>
    </submittedName>
</protein>